<dbReference type="GO" id="GO:0070588">
    <property type="term" value="P:calcium ion transmembrane transport"/>
    <property type="evidence" value="ECO:0007669"/>
    <property type="project" value="TreeGrafter"/>
</dbReference>
<sequence length="363" mass="40419">MSWKNVFFYKVVKTVKIPDLRIGLLHRFFQFAIVVYIFIEIFTKSLYLKTEPLIPGAVRISLKTPDNIDTPSYCNGSISCIFWDVNEIQYPPDGAGVAFFTTSATITNYPNRLGCNPLKASSQQDPCFFKPNNNVTILPKSFIAGIENYNIMVEHSVRGKTTAIALRNGLMDGELVSFNGTTIRKMTNATRMVENPNADGDIFSIQEILTAAGVNLNSPSTAPGADKVAGETYRSSGIVIIIIIEYQNVPLKTGQLSYKYLPQAIDGSEYKSVEKIYNTTDNSITLVDRHGIRLVFQQHGTIGEFQFIALLTNLVASFALFKLNELLAILILIIMTKLHPQKEVYKSIICDVVGGHQEEDIKN</sequence>
<evidence type="ECO:0000256" key="7">
    <source>
        <dbReference type="ARBA" id="ARBA00023136"/>
    </source>
</evidence>
<dbReference type="GO" id="GO:0012505">
    <property type="term" value="C:endomembrane system"/>
    <property type="evidence" value="ECO:0007669"/>
    <property type="project" value="UniProtKB-SubCell"/>
</dbReference>
<evidence type="ECO:0000313" key="12">
    <source>
        <dbReference type="Proteomes" id="UP000439903"/>
    </source>
</evidence>
<evidence type="ECO:0000256" key="4">
    <source>
        <dbReference type="ARBA" id="ARBA00022692"/>
    </source>
</evidence>
<proteinExistence type="inferred from homology"/>
<dbReference type="InterPro" id="IPR059116">
    <property type="entry name" value="P2X_receptor"/>
</dbReference>
<evidence type="ECO:0000256" key="8">
    <source>
        <dbReference type="ARBA" id="ARBA00023286"/>
    </source>
</evidence>
<comment type="caution">
    <text evidence="11">The sequence shown here is derived from an EMBL/GenBank/DDBJ whole genome shotgun (WGS) entry which is preliminary data.</text>
</comment>
<organism evidence="11 12">
    <name type="scientific">Gigaspora margarita</name>
    <dbReference type="NCBI Taxonomy" id="4874"/>
    <lineage>
        <taxon>Eukaryota</taxon>
        <taxon>Fungi</taxon>
        <taxon>Fungi incertae sedis</taxon>
        <taxon>Mucoromycota</taxon>
        <taxon>Glomeromycotina</taxon>
        <taxon>Glomeromycetes</taxon>
        <taxon>Diversisporales</taxon>
        <taxon>Gigasporaceae</taxon>
        <taxon>Gigaspora</taxon>
    </lineage>
</organism>
<dbReference type="GO" id="GO:0007165">
    <property type="term" value="P:signal transduction"/>
    <property type="evidence" value="ECO:0007669"/>
    <property type="project" value="UniProtKB-ARBA"/>
</dbReference>
<keyword evidence="7 10" id="KW-0472">Membrane</keyword>
<dbReference type="Gene3D" id="1.10.287.940">
    <property type="entry name" value="atp-gated p2x4 ion channel"/>
    <property type="match status" value="1"/>
</dbReference>
<dbReference type="Pfam" id="PF00864">
    <property type="entry name" value="P2X_receptor"/>
    <property type="match status" value="1"/>
</dbReference>
<keyword evidence="9" id="KW-0407">Ion channel</keyword>
<evidence type="ECO:0000256" key="6">
    <source>
        <dbReference type="ARBA" id="ARBA00023065"/>
    </source>
</evidence>
<dbReference type="Proteomes" id="UP000439903">
    <property type="component" value="Unassembled WGS sequence"/>
</dbReference>
<keyword evidence="8" id="KW-1071">Ligand-gated ion channel</keyword>
<dbReference type="PANTHER" id="PTHR10125">
    <property type="entry name" value="P2X PURINOCEPTOR"/>
    <property type="match status" value="1"/>
</dbReference>
<dbReference type="PANTHER" id="PTHR10125:SF31">
    <property type="entry name" value="P2X RECEPTOR E"/>
    <property type="match status" value="1"/>
</dbReference>
<evidence type="ECO:0000256" key="2">
    <source>
        <dbReference type="ARBA" id="ARBA00009848"/>
    </source>
</evidence>
<feature type="transmembrane region" description="Helical" evidence="10">
    <location>
        <begin position="20"/>
        <end position="39"/>
    </location>
</feature>
<comment type="similarity">
    <text evidence="2">Belongs to the P2X receptor family.</text>
</comment>
<evidence type="ECO:0000256" key="3">
    <source>
        <dbReference type="ARBA" id="ARBA00022448"/>
    </source>
</evidence>
<keyword evidence="5 10" id="KW-1133">Transmembrane helix</keyword>
<keyword evidence="4 10" id="KW-0812">Transmembrane</keyword>
<dbReference type="EMBL" id="WTPW01001323">
    <property type="protein sequence ID" value="KAF0442439.1"/>
    <property type="molecule type" value="Genomic_DNA"/>
</dbReference>
<comment type="subcellular location">
    <subcellularLocation>
        <location evidence="1">Endomembrane system</location>
    </subcellularLocation>
</comment>
<keyword evidence="3" id="KW-0813">Transport</keyword>
<dbReference type="AlphaFoldDB" id="A0A8H3XDG1"/>
<keyword evidence="12" id="KW-1185">Reference proteome</keyword>
<keyword evidence="6" id="KW-0406">Ion transport</keyword>
<gene>
    <name evidence="11" type="ORF">F8M41_003666</name>
</gene>
<reference evidence="11 12" key="1">
    <citation type="journal article" date="2019" name="Environ. Microbiol.">
        <title>At the nexus of three kingdoms: the genome of the mycorrhizal fungus Gigaspora margarita provides insights into plant, endobacterial and fungal interactions.</title>
        <authorList>
            <person name="Venice F."/>
            <person name="Ghignone S."/>
            <person name="Salvioli di Fossalunga A."/>
            <person name="Amselem J."/>
            <person name="Novero M."/>
            <person name="Xianan X."/>
            <person name="Sedzielewska Toro K."/>
            <person name="Morin E."/>
            <person name="Lipzen A."/>
            <person name="Grigoriev I.V."/>
            <person name="Henrissat B."/>
            <person name="Martin F.M."/>
            <person name="Bonfante P."/>
        </authorList>
    </citation>
    <scope>NUCLEOTIDE SEQUENCE [LARGE SCALE GENOMIC DNA]</scope>
    <source>
        <strain evidence="11 12">BEG34</strain>
    </source>
</reference>
<evidence type="ECO:0000256" key="1">
    <source>
        <dbReference type="ARBA" id="ARBA00004308"/>
    </source>
</evidence>
<evidence type="ECO:0000256" key="5">
    <source>
        <dbReference type="ARBA" id="ARBA00022989"/>
    </source>
</evidence>
<name>A0A8H3XDG1_GIGMA</name>
<evidence type="ECO:0000256" key="9">
    <source>
        <dbReference type="ARBA" id="ARBA00023303"/>
    </source>
</evidence>
<evidence type="ECO:0000313" key="11">
    <source>
        <dbReference type="EMBL" id="KAF0442439.1"/>
    </source>
</evidence>
<dbReference type="GO" id="GO:0016020">
    <property type="term" value="C:membrane"/>
    <property type="evidence" value="ECO:0007669"/>
    <property type="project" value="TreeGrafter"/>
</dbReference>
<dbReference type="OrthoDB" id="494673at2759"/>
<dbReference type="GO" id="GO:0015267">
    <property type="term" value="F:channel activity"/>
    <property type="evidence" value="ECO:0007669"/>
    <property type="project" value="UniProtKB-ARBA"/>
</dbReference>
<protein>
    <submittedName>
        <fullName evidence="11">P2X purinoceptor 4</fullName>
    </submittedName>
</protein>
<accession>A0A8H3XDG1</accession>
<evidence type="ECO:0000256" key="10">
    <source>
        <dbReference type="SAM" id="Phobius"/>
    </source>
</evidence>